<organism evidence="2 3">
    <name type="scientific">Terriglobus albidus</name>
    <dbReference type="NCBI Taxonomy" id="1592106"/>
    <lineage>
        <taxon>Bacteria</taxon>
        <taxon>Pseudomonadati</taxon>
        <taxon>Acidobacteriota</taxon>
        <taxon>Terriglobia</taxon>
        <taxon>Terriglobales</taxon>
        <taxon>Acidobacteriaceae</taxon>
        <taxon>Terriglobus</taxon>
    </lineage>
</organism>
<sequence>MKIMLPASSPASSQEFLPQLTRRGFLKTGGALFVSLATPRLTAQASQAVSQREMPVTSWLELHDDGKVIVRTGRAEIGTGMSGFYTQIVAEELCIRPETISLIMGDTDRTPDGGYSAGFLTGAENLRKVAAYTYQALLSLASKKLNLSADLLTVSDGVVSGDGRTISYAELVRNQQLDLTIPVSGEAARVDPKAWNGLSGLDGLVVLGNPPMRPLSGYGVVGSSYPMPGIPDKVTGRTQWTCDVTLPNMLHARVVRPPTLGSTLIAAGTLDKTKFPSAQVVVKKNLVAVVSPNEWEAVRASRAVASATKWTEWAGLPGSDKLTAFLRSYPWKAPSEAKGSIEETAAALSTSVKQVSATYEQPFIKHAPIGPFVAVADVHTDGSAIVWSHSANVQGLRAQIANTLSTTVDKVVVRWLDHAAQFGRTTFGGDGAEGDAAILSQMLQRPVCVQWMLQDDFAWSASSPGWVEEITCGLDANNRITALKSSFYSTQSNDARIVGAILAGMPTSDPKPGYWIATEWPYDGIPHRREEVYGTPNLGSDAPSGVGMRGLIMRTPGQRQQNFAIEALLNEAAASAGLDPIAFRLSLTSDQRLIELVQATAKAAEWQPRPSPNPKVRSKDGKELYGRGMCLMMRQNGYWVGIAEIIVTPSTGVIQVTRFTIGAEPGKIINPRQLERCMLSGVVMGISEALKEEVTFDTGKITSTNWSSYKILTMAEMPEIKTVQISRDDKGYGGGSEAANAVCPAAVAAAFHDATGIHPRRIPLTPAYVSGLLKVARVS</sequence>
<accession>A0A5B9EFP5</accession>
<evidence type="ECO:0000313" key="3">
    <source>
        <dbReference type="Proteomes" id="UP000321820"/>
    </source>
</evidence>
<dbReference type="AlphaFoldDB" id="A0A5B9EFP5"/>
<dbReference type="InterPro" id="IPR046867">
    <property type="entry name" value="AldOxase/xan_DH_MoCoBD2"/>
</dbReference>
<dbReference type="Pfam" id="PF20256">
    <property type="entry name" value="MoCoBD_2"/>
    <property type="match status" value="2"/>
</dbReference>
<dbReference type="InterPro" id="IPR037165">
    <property type="entry name" value="AldOxase/xan_DH_Mopterin-bd_sf"/>
</dbReference>
<dbReference type="InterPro" id="IPR008274">
    <property type="entry name" value="AldOxase/xan_DH_MoCoBD1"/>
</dbReference>
<name>A0A5B9EFP5_9BACT</name>
<feature type="domain" description="Aldehyde oxidase/xanthine dehydrogenase a/b hammerhead" evidence="1">
    <location>
        <begin position="235"/>
        <end position="317"/>
    </location>
</feature>
<dbReference type="PROSITE" id="PS51318">
    <property type="entry name" value="TAT"/>
    <property type="match status" value="1"/>
</dbReference>
<dbReference type="SMART" id="SM01008">
    <property type="entry name" value="Ald_Xan_dh_C"/>
    <property type="match status" value="1"/>
</dbReference>
<dbReference type="Proteomes" id="UP000321820">
    <property type="component" value="Chromosome"/>
</dbReference>
<dbReference type="InterPro" id="IPR052516">
    <property type="entry name" value="N-heterocyclic_Hydroxylase"/>
</dbReference>
<dbReference type="GO" id="GO:0016491">
    <property type="term" value="F:oxidoreductase activity"/>
    <property type="evidence" value="ECO:0007669"/>
    <property type="project" value="InterPro"/>
</dbReference>
<dbReference type="OrthoDB" id="9767994at2"/>
<dbReference type="InterPro" id="IPR006311">
    <property type="entry name" value="TAT_signal"/>
</dbReference>
<evidence type="ECO:0000313" key="2">
    <source>
        <dbReference type="EMBL" id="QEE30474.1"/>
    </source>
</evidence>
<gene>
    <name evidence="2" type="ORF">FTW19_22305</name>
</gene>
<evidence type="ECO:0000259" key="1">
    <source>
        <dbReference type="SMART" id="SM01008"/>
    </source>
</evidence>
<dbReference type="PANTHER" id="PTHR47495">
    <property type="entry name" value="ALDEHYDE DEHYDROGENASE"/>
    <property type="match status" value="1"/>
</dbReference>
<proteinExistence type="predicted"/>
<dbReference type="Gene3D" id="3.90.1170.50">
    <property type="entry name" value="Aldehyde oxidase/xanthine dehydrogenase, a/b hammerhead"/>
    <property type="match status" value="1"/>
</dbReference>
<dbReference type="KEGG" id="talb:FTW19_22305"/>
<keyword evidence="3" id="KW-1185">Reference proteome</keyword>
<dbReference type="EMBL" id="CP042806">
    <property type="protein sequence ID" value="QEE30474.1"/>
    <property type="molecule type" value="Genomic_DNA"/>
</dbReference>
<reference evidence="2 3" key="1">
    <citation type="submission" date="2019-08" db="EMBL/GenBank/DDBJ databases">
        <title>Complete genome sequence of Terriglobus albidus strain ORNL.</title>
        <authorList>
            <person name="Podar M."/>
        </authorList>
    </citation>
    <scope>NUCLEOTIDE SEQUENCE [LARGE SCALE GENOMIC DNA]</scope>
    <source>
        <strain evidence="2 3">ORNL</strain>
    </source>
</reference>
<protein>
    <submittedName>
        <fullName evidence="2">Xanthine dehydrogenase family protein molybdopterin-binding subunit</fullName>
    </submittedName>
</protein>
<dbReference type="InterPro" id="IPR000674">
    <property type="entry name" value="Ald_Oxase/Xan_DH_a/b"/>
</dbReference>
<dbReference type="SUPFAM" id="SSF56003">
    <property type="entry name" value="Molybdenum cofactor-binding domain"/>
    <property type="match status" value="2"/>
</dbReference>
<dbReference type="Pfam" id="PF02738">
    <property type="entry name" value="MoCoBD_1"/>
    <property type="match status" value="1"/>
</dbReference>
<dbReference type="Gene3D" id="3.30.365.10">
    <property type="entry name" value="Aldehyde oxidase/xanthine dehydrogenase, molybdopterin binding domain"/>
    <property type="match status" value="4"/>
</dbReference>
<dbReference type="RefSeq" id="WP_147649787.1">
    <property type="nucleotide sequence ID" value="NZ_CP042806.1"/>
</dbReference>
<dbReference type="PANTHER" id="PTHR47495:SF1">
    <property type="entry name" value="BLL3820 PROTEIN"/>
    <property type="match status" value="1"/>
</dbReference>